<protein>
    <submittedName>
        <fullName evidence="2">30142_t:CDS:1</fullName>
    </submittedName>
</protein>
<sequence length="241" mass="27969">EKLEEVLCSNRSVSSGRKTAYSLAEKELSQWIVQLRQDKIAVILFAIKLKMKELLRTKFQHDYSNALDTFEASNIGTLTVDHHLAKTVQIKTISNKKNRFTYVLAILANGVKLLPLVIFIVKRLSRDHFPLDIVIKMQKNRMDSFEVHLMNSVKEKYNKLNTVRVYKKRNLKRAPYDLICQWMVEACNNILADIVVNSFKKYSISDGIKELEEQVIVLAKNIENLLIPIVYVKNSENLPRY</sequence>
<dbReference type="Proteomes" id="UP000789901">
    <property type="component" value="Unassembled WGS sequence"/>
</dbReference>
<proteinExistence type="predicted"/>
<keyword evidence="1" id="KW-0472">Membrane</keyword>
<keyword evidence="1" id="KW-0812">Transmembrane</keyword>
<dbReference type="EMBL" id="CAJVQB010010731">
    <property type="protein sequence ID" value="CAG8742382.1"/>
    <property type="molecule type" value="Genomic_DNA"/>
</dbReference>
<feature type="non-terminal residue" evidence="2">
    <location>
        <position position="1"/>
    </location>
</feature>
<evidence type="ECO:0000313" key="3">
    <source>
        <dbReference type="Proteomes" id="UP000789901"/>
    </source>
</evidence>
<name>A0ABN7V830_GIGMA</name>
<accession>A0ABN7V830</accession>
<organism evidence="2 3">
    <name type="scientific">Gigaspora margarita</name>
    <dbReference type="NCBI Taxonomy" id="4874"/>
    <lineage>
        <taxon>Eukaryota</taxon>
        <taxon>Fungi</taxon>
        <taxon>Fungi incertae sedis</taxon>
        <taxon>Mucoromycota</taxon>
        <taxon>Glomeromycotina</taxon>
        <taxon>Glomeromycetes</taxon>
        <taxon>Diversisporales</taxon>
        <taxon>Gigasporaceae</taxon>
        <taxon>Gigaspora</taxon>
    </lineage>
</organism>
<comment type="caution">
    <text evidence="2">The sequence shown here is derived from an EMBL/GenBank/DDBJ whole genome shotgun (WGS) entry which is preliminary data.</text>
</comment>
<keyword evidence="1" id="KW-1133">Transmembrane helix</keyword>
<evidence type="ECO:0000313" key="2">
    <source>
        <dbReference type="EMBL" id="CAG8742382.1"/>
    </source>
</evidence>
<evidence type="ECO:0000256" key="1">
    <source>
        <dbReference type="SAM" id="Phobius"/>
    </source>
</evidence>
<feature type="transmembrane region" description="Helical" evidence="1">
    <location>
        <begin position="100"/>
        <end position="121"/>
    </location>
</feature>
<gene>
    <name evidence="2" type="ORF">GMARGA_LOCUS15524</name>
</gene>
<keyword evidence="3" id="KW-1185">Reference proteome</keyword>
<reference evidence="2 3" key="1">
    <citation type="submission" date="2021-06" db="EMBL/GenBank/DDBJ databases">
        <authorList>
            <person name="Kallberg Y."/>
            <person name="Tangrot J."/>
            <person name="Rosling A."/>
        </authorList>
    </citation>
    <scope>NUCLEOTIDE SEQUENCE [LARGE SCALE GENOMIC DNA]</scope>
    <source>
        <strain evidence="2 3">120-4 pot B 10/14</strain>
    </source>
</reference>